<feature type="non-terminal residue" evidence="7">
    <location>
        <position position="32"/>
    </location>
</feature>
<keyword evidence="3 6" id="KW-0812">Transmembrane</keyword>
<gene>
    <name evidence="7" type="ORF">COX47_01365</name>
</gene>
<dbReference type="GO" id="GO:0015628">
    <property type="term" value="P:protein secretion by the type II secretion system"/>
    <property type="evidence" value="ECO:0007669"/>
    <property type="project" value="InterPro"/>
</dbReference>
<evidence type="ECO:0000313" key="8">
    <source>
        <dbReference type="Proteomes" id="UP000231025"/>
    </source>
</evidence>
<dbReference type="Proteomes" id="UP000231025">
    <property type="component" value="Unassembled WGS sequence"/>
</dbReference>
<dbReference type="GO" id="GO:0015627">
    <property type="term" value="C:type II protein secretion system complex"/>
    <property type="evidence" value="ECO:0007669"/>
    <property type="project" value="InterPro"/>
</dbReference>
<dbReference type="InterPro" id="IPR012902">
    <property type="entry name" value="N_methyl_site"/>
</dbReference>
<evidence type="ECO:0000313" key="7">
    <source>
        <dbReference type="EMBL" id="PIP15151.1"/>
    </source>
</evidence>
<dbReference type="PROSITE" id="PS00409">
    <property type="entry name" value="PROKAR_NTER_METHYL"/>
    <property type="match status" value="1"/>
</dbReference>
<evidence type="ECO:0000256" key="3">
    <source>
        <dbReference type="ARBA" id="ARBA00022692"/>
    </source>
</evidence>
<dbReference type="AlphaFoldDB" id="A0A2G9Y9H7"/>
<dbReference type="PRINTS" id="PR00885">
    <property type="entry name" value="BCTERIALGSPH"/>
</dbReference>
<keyword evidence="5 6" id="KW-0472">Membrane</keyword>
<dbReference type="GO" id="GO:0016020">
    <property type="term" value="C:membrane"/>
    <property type="evidence" value="ECO:0007669"/>
    <property type="project" value="UniProtKB-SubCell"/>
</dbReference>
<dbReference type="InterPro" id="IPR045584">
    <property type="entry name" value="Pilin-like"/>
</dbReference>
<evidence type="ECO:0000256" key="4">
    <source>
        <dbReference type="ARBA" id="ARBA00022989"/>
    </source>
</evidence>
<proteinExistence type="predicted"/>
<feature type="transmembrane region" description="Helical" evidence="6">
    <location>
        <begin position="12"/>
        <end position="30"/>
    </location>
</feature>
<evidence type="ECO:0000256" key="6">
    <source>
        <dbReference type="SAM" id="Phobius"/>
    </source>
</evidence>
<protein>
    <recommendedName>
        <fullName evidence="9">Prepilin-type cleavage/methylation domain-containing protein</fullName>
    </recommendedName>
</protein>
<keyword evidence="4 6" id="KW-1133">Transmembrane helix</keyword>
<evidence type="ECO:0008006" key="9">
    <source>
        <dbReference type="Google" id="ProtNLM"/>
    </source>
</evidence>
<comment type="subcellular location">
    <subcellularLocation>
        <location evidence="1">Membrane</location>
        <topology evidence="1">Single-pass membrane protein</topology>
    </subcellularLocation>
</comment>
<evidence type="ECO:0000256" key="5">
    <source>
        <dbReference type="ARBA" id="ARBA00023136"/>
    </source>
</evidence>
<comment type="caution">
    <text evidence="7">The sequence shown here is derived from an EMBL/GenBank/DDBJ whole genome shotgun (WGS) entry which is preliminary data.</text>
</comment>
<sequence>MRKFKGFTLIELLIVIALLGALAVGLLAALDP</sequence>
<accession>A0A2G9Y9H7</accession>
<dbReference type="EMBL" id="PCRE01000016">
    <property type="protein sequence ID" value="PIP15151.1"/>
    <property type="molecule type" value="Genomic_DNA"/>
</dbReference>
<dbReference type="SUPFAM" id="SSF54523">
    <property type="entry name" value="Pili subunits"/>
    <property type="match status" value="1"/>
</dbReference>
<name>A0A2G9Y9H7_9BACT</name>
<evidence type="ECO:0000256" key="1">
    <source>
        <dbReference type="ARBA" id="ARBA00004167"/>
    </source>
</evidence>
<evidence type="ECO:0000256" key="2">
    <source>
        <dbReference type="ARBA" id="ARBA00022481"/>
    </source>
</evidence>
<dbReference type="InterPro" id="IPR002416">
    <property type="entry name" value="T2SS_protein-GspH"/>
</dbReference>
<reference evidence="7 8" key="1">
    <citation type="submission" date="2017-09" db="EMBL/GenBank/DDBJ databases">
        <title>Depth-based differentiation of microbial function through sediment-hosted aquifers and enrichment of novel symbionts in the deep terrestrial subsurface.</title>
        <authorList>
            <person name="Probst A.J."/>
            <person name="Ladd B."/>
            <person name="Jarett J.K."/>
            <person name="Geller-Mcgrath D.E."/>
            <person name="Sieber C.M."/>
            <person name="Emerson J.B."/>
            <person name="Anantharaman K."/>
            <person name="Thomas B.C."/>
            <person name="Malmstrom R."/>
            <person name="Stieglmeier M."/>
            <person name="Klingl A."/>
            <person name="Woyke T."/>
            <person name="Ryan C.M."/>
            <person name="Banfield J.F."/>
        </authorList>
    </citation>
    <scope>NUCLEOTIDE SEQUENCE [LARGE SCALE GENOMIC DNA]</scope>
    <source>
        <strain evidence="7">CG23_combo_of_CG06-09_8_20_14_all_35_49</strain>
    </source>
</reference>
<keyword evidence="2" id="KW-0488">Methylation</keyword>
<organism evidence="7 8">
    <name type="scientific">Candidatus Roizmanbacteria bacterium CG23_combo_of_CG06-09_8_20_14_all_35_49</name>
    <dbReference type="NCBI Taxonomy" id="1974863"/>
    <lineage>
        <taxon>Bacteria</taxon>
        <taxon>Candidatus Roizmaniibacteriota</taxon>
    </lineage>
</organism>
<dbReference type="Pfam" id="PF07963">
    <property type="entry name" value="N_methyl"/>
    <property type="match status" value="1"/>
</dbReference>
<dbReference type="NCBIfam" id="TIGR02532">
    <property type="entry name" value="IV_pilin_GFxxxE"/>
    <property type="match status" value="1"/>
</dbReference>